<dbReference type="InterPro" id="IPR015424">
    <property type="entry name" value="PyrdxlP-dep_Trfase"/>
</dbReference>
<sequence>MFQNVDAYAGDPILSLAEEFKKDPRAEKINLSIGLYYDEQGVTPQLQAVATAEEQLRALSQTASLYLPMEGLESYRLAVQELLFGKDHPVLKQRMVATIQSLGGSGALKIGADFLHRYFPDSEVWCSDPTWENHAAIFTGAGIKVNYYPYFDTQTKGVKFNEMLETFRKLPAKSIIVMHPCCHNPTGSDLTYEQWDQVVQIVKERELLPFLDIAYQGLGDGMEKDAYAIRAMANAGLPCLVSNSFSKIFSMYGERVGGLSVICDDEQTKERVLGQLKAGVRRVYSSPPSFGAQVVAKVLTDPALKAQWLTEVEHMRLRILEMRTVLVDALKIALPEKNFEYFLKQRGMFSYTGFSEKQVDRLRQEFAVYLVGNGRVCMAGVNHHNVARIAETFAMVNKS</sequence>
<dbReference type="AlphaFoldDB" id="A0A329X6V6"/>
<reference evidence="9 12" key="3">
    <citation type="submission" date="2019-12" db="EMBL/GenBank/DDBJ databases">
        <title>Engineering Photorhabdus to improve their lethality against agricultural pests.</title>
        <authorList>
            <person name="Machado R.A.R."/>
        </authorList>
    </citation>
    <scope>NUCLEOTIDE SEQUENCE [LARGE SCALE GENOMIC DNA]</scope>
    <source>
        <strain evidence="9 12">M-CN4</strain>
    </source>
</reference>
<dbReference type="PANTHER" id="PTHR11879:SF37">
    <property type="entry name" value="AROMATIC-AMINO-ACID AMINOTRANSFERASE"/>
    <property type="match status" value="1"/>
</dbReference>
<comment type="caution">
    <text evidence="10">The sequence shown here is derived from an EMBL/GenBank/DDBJ whole genome shotgun (WGS) entry which is preliminary data.</text>
</comment>
<evidence type="ECO:0000256" key="6">
    <source>
        <dbReference type="ARBA" id="ARBA00022898"/>
    </source>
</evidence>
<dbReference type="Proteomes" id="UP000466619">
    <property type="component" value="Unassembled WGS sequence"/>
</dbReference>
<dbReference type="InterPro" id="IPR004838">
    <property type="entry name" value="NHTrfase_class1_PyrdxlP-BS"/>
</dbReference>
<dbReference type="GO" id="GO:0005829">
    <property type="term" value="C:cytosol"/>
    <property type="evidence" value="ECO:0007669"/>
    <property type="project" value="TreeGrafter"/>
</dbReference>
<evidence type="ECO:0000256" key="4">
    <source>
        <dbReference type="ARBA" id="ARBA00022576"/>
    </source>
</evidence>
<protein>
    <recommendedName>
        <fullName evidence="7">Aminotransferase</fullName>
        <ecNumber evidence="7">2.6.1.-</ecNumber>
    </recommendedName>
</protein>
<comment type="cofactor">
    <cofactor evidence="1 7">
        <name>pyridoxal 5'-phosphate</name>
        <dbReference type="ChEBI" id="CHEBI:597326"/>
    </cofactor>
</comment>
<evidence type="ECO:0000313" key="12">
    <source>
        <dbReference type="Proteomes" id="UP000466619"/>
    </source>
</evidence>
<dbReference type="FunFam" id="3.40.640.10:FF:000015">
    <property type="entry name" value="Aspartate aminotransferase"/>
    <property type="match status" value="1"/>
</dbReference>
<evidence type="ECO:0000256" key="2">
    <source>
        <dbReference type="ARBA" id="ARBA00007441"/>
    </source>
</evidence>
<name>A0A329X6V6_9GAMM</name>
<dbReference type="CDD" id="cd00609">
    <property type="entry name" value="AAT_like"/>
    <property type="match status" value="1"/>
</dbReference>
<dbReference type="EMBL" id="NSCM01000016">
    <property type="protein sequence ID" value="RAX12577.1"/>
    <property type="molecule type" value="Genomic_DNA"/>
</dbReference>
<evidence type="ECO:0000256" key="1">
    <source>
        <dbReference type="ARBA" id="ARBA00001933"/>
    </source>
</evidence>
<dbReference type="PRINTS" id="PR00799">
    <property type="entry name" value="TRANSAMINASE"/>
</dbReference>
<evidence type="ECO:0000313" key="9">
    <source>
        <dbReference type="EMBL" id="NDL02939.1"/>
    </source>
</evidence>
<comment type="similarity">
    <text evidence="2 7">Belongs to the class-I pyridoxal-phosphate-dependent aminotransferase family.</text>
</comment>
<dbReference type="Proteomes" id="UP000250919">
    <property type="component" value="Unassembled WGS sequence"/>
</dbReference>
<evidence type="ECO:0000259" key="8">
    <source>
        <dbReference type="Pfam" id="PF00155"/>
    </source>
</evidence>
<dbReference type="Gene3D" id="3.40.640.10">
    <property type="entry name" value="Type I PLP-dependent aspartate aminotransferase-like (Major domain)"/>
    <property type="match status" value="1"/>
</dbReference>
<dbReference type="EC" id="2.6.1.-" evidence="7"/>
<dbReference type="FunFam" id="3.90.1150.10:FF:000001">
    <property type="entry name" value="Aspartate aminotransferase"/>
    <property type="match status" value="1"/>
</dbReference>
<keyword evidence="4 7" id="KW-0032">Aminotransferase</keyword>
<keyword evidence="5 7" id="KW-0808">Transferase</keyword>
<dbReference type="SUPFAM" id="SSF53383">
    <property type="entry name" value="PLP-dependent transferases"/>
    <property type="match status" value="1"/>
</dbReference>
<keyword evidence="12" id="KW-1185">Reference proteome</keyword>
<gene>
    <name evidence="10" type="ORF">CKY02_11425</name>
    <name evidence="9" type="ORF">GPY48_06625</name>
</gene>
<accession>A0A329X6V6</accession>
<dbReference type="GO" id="GO:0033585">
    <property type="term" value="P:L-phenylalanine biosynthetic process from chorismate via phenylpyruvate"/>
    <property type="evidence" value="ECO:0007669"/>
    <property type="project" value="TreeGrafter"/>
</dbReference>
<evidence type="ECO:0000313" key="11">
    <source>
        <dbReference type="Proteomes" id="UP000250919"/>
    </source>
</evidence>
<comment type="subunit">
    <text evidence="3">Homodimer.</text>
</comment>
<evidence type="ECO:0000313" key="10">
    <source>
        <dbReference type="EMBL" id="RAX12577.1"/>
    </source>
</evidence>
<dbReference type="Pfam" id="PF00155">
    <property type="entry name" value="Aminotran_1_2"/>
    <property type="match status" value="1"/>
</dbReference>
<keyword evidence="6" id="KW-0663">Pyridoxal phosphate</keyword>
<dbReference type="GO" id="GO:0004838">
    <property type="term" value="F:L-tyrosine-2-oxoglutarate transaminase activity"/>
    <property type="evidence" value="ECO:0007669"/>
    <property type="project" value="TreeGrafter"/>
</dbReference>
<proteinExistence type="inferred from homology"/>
<reference evidence="10 11" key="2">
    <citation type="journal article" date="2018" name="Int. J. Syst. Evol. Microbiol.">
        <title>Whole-genome-based revisit of Photorhabdus phylogeny: proposal for the elevation of most Photorhabdus subspecies to the species level and description of one novel species Photorhabdus bodei sp. nov., and one novel subspecies Photorhabdus laumondii subsp. clarkei subsp. nov.</title>
        <authorList>
            <person name="Machado R.A.R."/>
            <person name="Wuthrich D."/>
            <person name="Kuhnert P."/>
            <person name="Arce C.C.M."/>
            <person name="Thonen L."/>
            <person name="Ruiz C."/>
            <person name="Zhang X."/>
            <person name="Robert C.A.M."/>
            <person name="Karimi J."/>
            <person name="Kamali S."/>
            <person name="Ma J."/>
            <person name="Bruggmann R."/>
            <person name="Erb M."/>
        </authorList>
    </citation>
    <scope>NUCLEOTIDE SEQUENCE [LARGE SCALE GENOMIC DNA]</scope>
    <source>
        <strain evidence="10 11">LJ24-63</strain>
    </source>
</reference>
<dbReference type="RefSeq" id="WP_112895401.1">
    <property type="nucleotide sequence ID" value="NZ_CAWNYH010000016.1"/>
</dbReference>
<evidence type="ECO:0000256" key="5">
    <source>
        <dbReference type="ARBA" id="ARBA00022679"/>
    </source>
</evidence>
<dbReference type="EMBL" id="WSFC01000010">
    <property type="protein sequence ID" value="NDL02939.1"/>
    <property type="molecule type" value="Genomic_DNA"/>
</dbReference>
<dbReference type="InterPro" id="IPR004839">
    <property type="entry name" value="Aminotransferase_I/II_large"/>
</dbReference>
<dbReference type="NCBIfam" id="NF006719">
    <property type="entry name" value="PRK09257.1"/>
    <property type="match status" value="1"/>
</dbReference>
<evidence type="ECO:0000256" key="7">
    <source>
        <dbReference type="RuleBase" id="RU000481"/>
    </source>
</evidence>
<dbReference type="InterPro" id="IPR000796">
    <property type="entry name" value="Asp_trans"/>
</dbReference>
<reference evidence="10" key="1">
    <citation type="submission" date="2017-08" db="EMBL/GenBank/DDBJ databases">
        <authorList>
            <person name="de Groot N.N."/>
        </authorList>
    </citation>
    <scope>NUCLEOTIDE SEQUENCE</scope>
    <source>
        <strain evidence="10">LJ24-63</strain>
    </source>
</reference>
<dbReference type="InterPro" id="IPR015422">
    <property type="entry name" value="PyrdxlP-dep_Trfase_small"/>
</dbReference>
<organism evidence="10 11">
    <name type="scientific">Photorhabdus bodei</name>
    <dbReference type="NCBI Taxonomy" id="2029681"/>
    <lineage>
        <taxon>Bacteria</taxon>
        <taxon>Pseudomonadati</taxon>
        <taxon>Pseudomonadota</taxon>
        <taxon>Gammaproteobacteria</taxon>
        <taxon>Enterobacterales</taxon>
        <taxon>Morganellaceae</taxon>
        <taxon>Photorhabdus</taxon>
    </lineage>
</organism>
<dbReference type="Gene3D" id="3.90.1150.10">
    <property type="entry name" value="Aspartate Aminotransferase, domain 1"/>
    <property type="match status" value="1"/>
</dbReference>
<dbReference type="GeneID" id="88806469"/>
<evidence type="ECO:0000256" key="3">
    <source>
        <dbReference type="ARBA" id="ARBA00011738"/>
    </source>
</evidence>
<dbReference type="GO" id="GO:0042802">
    <property type="term" value="F:identical protein binding"/>
    <property type="evidence" value="ECO:0007669"/>
    <property type="project" value="TreeGrafter"/>
</dbReference>
<dbReference type="PROSITE" id="PS00105">
    <property type="entry name" value="AA_TRANSFER_CLASS_1"/>
    <property type="match status" value="1"/>
</dbReference>
<dbReference type="PANTHER" id="PTHR11879">
    <property type="entry name" value="ASPARTATE AMINOTRANSFERASE"/>
    <property type="match status" value="1"/>
</dbReference>
<dbReference type="InterPro" id="IPR015421">
    <property type="entry name" value="PyrdxlP-dep_Trfase_major"/>
</dbReference>
<dbReference type="GO" id="GO:0030170">
    <property type="term" value="F:pyridoxal phosphate binding"/>
    <property type="evidence" value="ECO:0007669"/>
    <property type="project" value="InterPro"/>
</dbReference>
<feature type="domain" description="Aminotransferase class I/classII large" evidence="8">
    <location>
        <begin position="27"/>
        <end position="392"/>
    </location>
</feature>